<accession>A0ABM1INU7</accession>
<protein>
    <submittedName>
        <fullName evidence="2">Uncharacterized protein LOC107069245</fullName>
    </submittedName>
</protein>
<name>A0ABM1INU7_POLDO</name>
<reference evidence="2" key="1">
    <citation type="submission" date="2025-08" db="UniProtKB">
        <authorList>
            <consortium name="RefSeq"/>
        </authorList>
    </citation>
    <scope>IDENTIFICATION</scope>
    <source>
        <tissue evidence="2">Whole body</tissue>
    </source>
</reference>
<dbReference type="RefSeq" id="XP_015181884.1">
    <property type="nucleotide sequence ID" value="XM_015326398.1"/>
</dbReference>
<sequence>MNCRQRVGKDLDESIYEEICDIIFDLIPQAPQLKQLFLNWSELNDRERTRLDFKYLLWCCPKRRQLYKSLREAMIRWENIQETEGAPGCEPSTIPSRYSHLEEELGNLVFNMEICLLKRSENIHERVVDKRTTTDSNSPSSSNINYKRNSFTLLSNCKDYCHFITNSKTSSLRSVHSWCCSVDSKSSEDELSGYLTN</sequence>
<evidence type="ECO:0000313" key="2">
    <source>
        <dbReference type="RefSeq" id="XP_015181884.1"/>
    </source>
</evidence>
<evidence type="ECO:0000313" key="1">
    <source>
        <dbReference type="Proteomes" id="UP000694924"/>
    </source>
</evidence>
<proteinExistence type="predicted"/>
<organism evidence="1 2">
    <name type="scientific">Polistes dominula</name>
    <name type="common">European paper wasp</name>
    <name type="synonym">Vespa dominula</name>
    <dbReference type="NCBI Taxonomy" id="743375"/>
    <lineage>
        <taxon>Eukaryota</taxon>
        <taxon>Metazoa</taxon>
        <taxon>Ecdysozoa</taxon>
        <taxon>Arthropoda</taxon>
        <taxon>Hexapoda</taxon>
        <taxon>Insecta</taxon>
        <taxon>Pterygota</taxon>
        <taxon>Neoptera</taxon>
        <taxon>Endopterygota</taxon>
        <taxon>Hymenoptera</taxon>
        <taxon>Apocrita</taxon>
        <taxon>Aculeata</taxon>
        <taxon>Vespoidea</taxon>
        <taxon>Vespidae</taxon>
        <taxon>Polistinae</taxon>
        <taxon>Polistini</taxon>
        <taxon>Polistes</taxon>
    </lineage>
</organism>
<gene>
    <name evidence="2" type="primary">LOC107069245</name>
</gene>
<dbReference type="Proteomes" id="UP000694924">
    <property type="component" value="Unplaced"/>
</dbReference>
<dbReference type="GeneID" id="107069245"/>
<keyword evidence="1" id="KW-1185">Reference proteome</keyword>